<sequence>MVVLHRDEGGLQAFDQSNLAPFSNSPCNGAVMFAKPLKTCGTTTTAPSTAAGSCRLLHSAQETKSRTASASFQYTPARFHLEGFNQRRQ</sequence>
<comment type="caution">
    <text evidence="1">The sequence shown here is derived from an EMBL/GenBank/DDBJ whole genome shotgun (WGS) entry which is preliminary data.</text>
</comment>
<gene>
    <name evidence="1" type="ORF">T03_9989</name>
</gene>
<proteinExistence type="predicted"/>
<evidence type="ECO:0000313" key="1">
    <source>
        <dbReference type="EMBL" id="KRY51698.1"/>
    </source>
</evidence>
<dbReference type="AlphaFoldDB" id="A0A0V1CRE2"/>
<protein>
    <submittedName>
        <fullName evidence="1">Uncharacterized protein</fullName>
    </submittedName>
</protein>
<keyword evidence="2" id="KW-1185">Reference proteome</keyword>
<name>A0A0V1CRE2_TRIBR</name>
<accession>A0A0V1CRE2</accession>
<evidence type="ECO:0000313" key="2">
    <source>
        <dbReference type="Proteomes" id="UP000054653"/>
    </source>
</evidence>
<organism evidence="1 2">
    <name type="scientific">Trichinella britovi</name>
    <name type="common">Parasitic roundworm</name>
    <dbReference type="NCBI Taxonomy" id="45882"/>
    <lineage>
        <taxon>Eukaryota</taxon>
        <taxon>Metazoa</taxon>
        <taxon>Ecdysozoa</taxon>
        <taxon>Nematoda</taxon>
        <taxon>Enoplea</taxon>
        <taxon>Dorylaimia</taxon>
        <taxon>Trichinellida</taxon>
        <taxon>Trichinellidae</taxon>
        <taxon>Trichinella</taxon>
    </lineage>
</organism>
<dbReference type="EMBL" id="JYDI01000119">
    <property type="protein sequence ID" value="KRY51698.1"/>
    <property type="molecule type" value="Genomic_DNA"/>
</dbReference>
<reference evidence="1 2" key="1">
    <citation type="submission" date="2015-01" db="EMBL/GenBank/DDBJ databases">
        <title>Evolution of Trichinella species and genotypes.</title>
        <authorList>
            <person name="Korhonen P.K."/>
            <person name="Edoardo P."/>
            <person name="Giuseppe L.R."/>
            <person name="Gasser R.B."/>
        </authorList>
    </citation>
    <scope>NUCLEOTIDE SEQUENCE [LARGE SCALE GENOMIC DNA]</scope>
    <source>
        <strain evidence="1">ISS120</strain>
    </source>
</reference>
<dbReference type="Proteomes" id="UP000054653">
    <property type="component" value="Unassembled WGS sequence"/>
</dbReference>